<name>A0AAN6I9K7_9EURO</name>
<evidence type="ECO:0000256" key="1">
    <source>
        <dbReference type="SAM" id="MobiDB-lite"/>
    </source>
</evidence>
<feature type="region of interest" description="Disordered" evidence="1">
    <location>
        <begin position="234"/>
        <end position="283"/>
    </location>
</feature>
<dbReference type="Proteomes" id="UP001203852">
    <property type="component" value="Unassembled WGS sequence"/>
</dbReference>
<evidence type="ECO:0000313" key="3">
    <source>
        <dbReference type="Proteomes" id="UP001203852"/>
    </source>
</evidence>
<proteinExistence type="predicted"/>
<reference evidence="2" key="1">
    <citation type="journal article" date="2022" name="bioRxiv">
        <title>Deciphering the potential niche of two novel black yeast fungi from a biological soil crust based on their genomes, phenotypes, and melanin regulation.</title>
        <authorList>
            <consortium name="DOE Joint Genome Institute"/>
            <person name="Carr E.C."/>
            <person name="Barton Q."/>
            <person name="Grambo S."/>
            <person name="Sullivan M."/>
            <person name="Renfro C.M."/>
            <person name="Kuo A."/>
            <person name="Pangilinan J."/>
            <person name="Lipzen A."/>
            <person name="Keymanesh K."/>
            <person name="Savage E."/>
            <person name="Barry K."/>
            <person name="Grigoriev I.V."/>
            <person name="Riekhof W.R."/>
            <person name="Harris S.S."/>
        </authorList>
    </citation>
    <scope>NUCLEOTIDE SEQUENCE</scope>
    <source>
        <strain evidence="2">JF 03-4F</strain>
    </source>
</reference>
<evidence type="ECO:0000313" key="2">
    <source>
        <dbReference type="EMBL" id="KAI1609231.1"/>
    </source>
</evidence>
<dbReference type="EMBL" id="MU404361">
    <property type="protein sequence ID" value="KAI1609231.1"/>
    <property type="molecule type" value="Genomic_DNA"/>
</dbReference>
<comment type="caution">
    <text evidence="2">The sequence shown here is derived from an EMBL/GenBank/DDBJ whole genome shotgun (WGS) entry which is preliminary data.</text>
</comment>
<sequence>MVISALLFPTTGVVSSILALRNLPILAKTSLRTAARAGALCTVVYESASGRESGYCKHIARPHGRHTKATSPRNRSASTTHSWQVQRATAGIRPCASAIQGEIRQHPEPEKQHWYQELRKMFESLFEPSKRSHADATFVVSNYSLVKILAAVGQSLYGIATLYDTRGDQLNRYGYSAFGLTVIPYAYISLVNLVANLLCPEYPAMYLVESQAMRDAMEISDKREELELASFSVAAGSQHNPGSRPCPGRQSDSASRSNLWNPPGTTTQPDVVSQPGPGIQVPSTAQNVAAPLGEQSANRNIVGQVQAHSAEHQQSSQQAQGSHTLALTEVDATNVARLVPSKQRRFTGVVGALDDEWVLEWHRRHEELSVPLLTRPVWAHGDIEAYKNGQKEWPDLWAYVDWYLLNTTILPLNLLLGKRQFTSDKNHEHLQGQLATAAQRRTKL</sequence>
<organism evidence="2 3">
    <name type="scientific">Exophiala viscosa</name>
    <dbReference type="NCBI Taxonomy" id="2486360"/>
    <lineage>
        <taxon>Eukaryota</taxon>
        <taxon>Fungi</taxon>
        <taxon>Dikarya</taxon>
        <taxon>Ascomycota</taxon>
        <taxon>Pezizomycotina</taxon>
        <taxon>Eurotiomycetes</taxon>
        <taxon>Chaetothyriomycetidae</taxon>
        <taxon>Chaetothyriales</taxon>
        <taxon>Herpotrichiellaceae</taxon>
        <taxon>Exophiala</taxon>
    </lineage>
</organism>
<accession>A0AAN6I9K7</accession>
<feature type="compositionally biased region" description="Polar residues" evidence="1">
    <location>
        <begin position="69"/>
        <end position="83"/>
    </location>
</feature>
<dbReference type="AlphaFoldDB" id="A0AAN6I9K7"/>
<keyword evidence="3" id="KW-1185">Reference proteome</keyword>
<feature type="compositionally biased region" description="Polar residues" evidence="1">
    <location>
        <begin position="250"/>
        <end position="271"/>
    </location>
</feature>
<protein>
    <submittedName>
        <fullName evidence="2">Uncharacterized protein</fullName>
    </submittedName>
</protein>
<feature type="region of interest" description="Disordered" evidence="1">
    <location>
        <begin position="61"/>
        <end position="83"/>
    </location>
</feature>
<gene>
    <name evidence="2" type="ORF">EDD36DRAFT_87245</name>
</gene>